<dbReference type="PANTHER" id="PTHR33841">
    <property type="entry name" value="DNA METHYLTRANSFERASE YEEA-RELATED"/>
    <property type="match status" value="1"/>
</dbReference>
<dbReference type="InterPro" id="IPR011639">
    <property type="entry name" value="MethylTrfase_TaqI-like_dom"/>
</dbReference>
<evidence type="ECO:0000256" key="3">
    <source>
        <dbReference type="ARBA" id="ARBA00022603"/>
    </source>
</evidence>
<dbReference type="eggNOG" id="COG0827">
    <property type="taxonomic scope" value="Bacteria"/>
</dbReference>
<dbReference type="EMBL" id="CM001167">
    <property type="protein sequence ID" value="EGJ72303.1"/>
    <property type="molecule type" value="Genomic_DNA"/>
</dbReference>
<name>F3ZTR9_9BACE</name>
<keyword evidence="5" id="KW-0949">S-adenosyl-L-methionine</keyword>
<evidence type="ECO:0000259" key="7">
    <source>
        <dbReference type="Pfam" id="PF07669"/>
    </source>
</evidence>
<dbReference type="InterPro" id="IPR050953">
    <property type="entry name" value="N4_N6_ade-DNA_methylase"/>
</dbReference>
<organism evidence="8 9">
    <name type="scientific">Bacteroides coprosuis DSM 18011</name>
    <dbReference type="NCBI Taxonomy" id="679937"/>
    <lineage>
        <taxon>Bacteria</taxon>
        <taxon>Pseudomonadati</taxon>
        <taxon>Bacteroidota</taxon>
        <taxon>Bacteroidia</taxon>
        <taxon>Bacteroidales</taxon>
        <taxon>Bacteroidaceae</taxon>
        <taxon>Bacteroides</taxon>
    </lineage>
</organism>
<sequence>MITEIRSKQKKYSESKSIEDKKILGQYFTDSPIAEFMSSLIDVKSLNPNRVRLLDCGAGHGILTASSAIFLLKNGVNRVEATLYELDEKLIYNLVNVLDKVKALFSKENKIFIYTIINDDFVTLRPDLISQLQFDVSVINPPYFKYSVKESIYSKKTSDLFKGDPNIYASFIAITLSAMADQGQVVVISPRSFLNGLYFKGFRKYLLTNSKLELIHIFKSRKDVFVDSDILQENIIIKMVKTLDEYSEIKVSTSNGILDLEKSKITAYPKKIIIDTSNTEDIIRIPESKKDYDVLENAEDFSSTFSNEGYFISTGPVVEHRTIMHLTSDHNNKDHVPLIKAHNVLINGIVWDGNHKKDLSFKLISNYDKHLVANNRYVLLKRFTSKDERRRLVAGVYHPIINLKHVGITNKLNYIGRKDSLLSKDEALGLAVLFNSEFMDNYYRCISGNTQVNATDIRIMKIPTREQIILLGKYAANFPVLEYKTIELIIKKHINDRI</sequence>
<protein>
    <recommendedName>
        <fullName evidence="2">site-specific DNA-methyltransferase (adenine-specific)</fullName>
        <ecNumber evidence="2">2.1.1.72</ecNumber>
    </recommendedName>
</protein>
<dbReference type="PRINTS" id="PR00507">
    <property type="entry name" value="N12N6MTFRASE"/>
</dbReference>
<dbReference type="EC" id="2.1.1.72" evidence="2"/>
<dbReference type="GO" id="GO:0006304">
    <property type="term" value="P:DNA modification"/>
    <property type="evidence" value="ECO:0007669"/>
    <property type="project" value="InterPro"/>
</dbReference>
<evidence type="ECO:0000313" key="9">
    <source>
        <dbReference type="Proteomes" id="UP000018439"/>
    </source>
</evidence>
<dbReference type="GO" id="GO:0032259">
    <property type="term" value="P:methylation"/>
    <property type="evidence" value="ECO:0007669"/>
    <property type="project" value="UniProtKB-KW"/>
</dbReference>
<evidence type="ECO:0000256" key="2">
    <source>
        <dbReference type="ARBA" id="ARBA00011900"/>
    </source>
</evidence>
<accession>F3ZTR9</accession>
<dbReference type="Gene3D" id="3.40.50.150">
    <property type="entry name" value="Vaccinia Virus protein VP39"/>
    <property type="match status" value="1"/>
</dbReference>
<evidence type="ECO:0000256" key="1">
    <source>
        <dbReference type="ARBA" id="ARBA00006594"/>
    </source>
</evidence>
<dbReference type="GO" id="GO:0009007">
    <property type="term" value="F:site-specific DNA-methyltransferase (adenine-specific) activity"/>
    <property type="evidence" value="ECO:0007669"/>
    <property type="project" value="UniProtKB-EC"/>
</dbReference>
<evidence type="ECO:0000256" key="4">
    <source>
        <dbReference type="ARBA" id="ARBA00022679"/>
    </source>
</evidence>
<dbReference type="SUPFAM" id="SSF53335">
    <property type="entry name" value="S-adenosyl-L-methionine-dependent methyltransferases"/>
    <property type="match status" value="1"/>
</dbReference>
<comment type="similarity">
    <text evidence="1">Belongs to the N(4)/N(6)-methyltransferase family.</text>
</comment>
<keyword evidence="3 8" id="KW-0489">Methyltransferase</keyword>
<proteinExistence type="inferred from homology"/>
<dbReference type="AlphaFoldDB" id="F3ZTR9"/>
<dbReference type="Pfam" id="PF07669">
    <property type="entry name" value="Eco57I"/>
    <property type="match status" value="1"/>
</dbReference>
<comment type="catalytic activity">
    <reaction evidence="6">
        <text>a 2'-deoxyadenosine in DNA + S-adenosyl-L-methionine = an N(6)-methyl-2'-deoxyadenosine in DNA + S-adenosyl-L-homocysteine + H(+)</text>
        <dbReference type="Rhea" id="RHEA:15197"/>
        <dbReference type="Rhea" id="RHEA-COMP:12418"/>
        <dbReference type="Rhea" id="RHEA-COMP:12419"/>
        <dbReference type="ChEBI" id="CHEBI:15378"/>
        <dbReference type="ChEBI" id="CHEBI:57856"/>
        <dbReference type="ChEBI" id="CHEBI:59789"/>
        <dbReference type="ChEBI" id="CHEBI:90615"/>
        <dbReference type="ChEBI" id="CHEBI:90616"/>
        <dbReference type="EC" id="2.1.1.72"/>
    </reaction>
</comment>
<dbReference type="Proteomes" id="UP000018439">
    <property type="component" value="Chromosome"/>
</dbReference>
<reference evidence="8 9" key="1">
    <citation type="journal article" date="2011" name="Stand. Genomic Sci.">
        <title>Non-contiguous finished genome sequence of Bacteroides coprosuis type strain (PC139).</title>
        <authorList>
            <person name="Land M."/>
            <person name="Held B."/>
            <person name="Gronow S."/>
            <person name="Abt B."/>
            <person name="Lucas S."/>
            <person name="Del Rio T.G."/>
            <person name="Nolan M."/>
            <person name="Tice H."/>
            <person name="Cheng J.F."/>
            <person name="Pitluck S."/>
            <person name="Liolios K."/>
            <person name="Pagani I."/>
            <person name="Ivanova N."/>
            <person name="Mavromatis K."/>
            <person name="Mikhailova N."/>
            <person name="Pati A."/>
            <person name="Tapia R."/>
            <person name="Han C."/>
            <person name="Goodwin L."/>
            <person name="Chen A."/>
            <person name="Palaniappan K."/>
            <person name="Hauser L."/>
            <person name="Brambilla E.M."/>
            <person name="Rohde M."/>
            <person name="Goker M."/>
            <person name="Detter J.C."/>
            <person name="Woyke T."/>
            <person name="Bristow J."/>
            <person name="Eisen J.A."/>
            <person name="Markowitz V."/>
            <person name="Hugenholtz P."/>
            <person name="Kyrpides N.C."/>
            <person name="Klenk H.P."/>
            <person name="Lapidus A."/>
        </authorList>
    </citation>
    <scope>NUCLEOTIDE SEQUENCE</scope>
    <source>
        <strain evidence="8 9">DSM 18011</strain>
    </source>
</reference>
<keyword evidence="9" id="KW-1185">Reference proteome</keyword>
<dbReference type="InterPro" id="IPR029063">
    <property type="entry name" value="SAM-dependent_MTases_sf"/>
</dbReference>
<feature type="domain" description="Type II methyltransferase M.TaqI-like" evidence="7">
    <location>
        <begin position="95"/>
        <end position="225"/>
    </location>
</feature>
<dbReference type="HOGENOM" id="CLU_025185_0_0_10"/>
<gene>
    <name evidence="8" type="ORF">Bcop_2134</name>
</gene>
<dbReference type="PANTHER" id="PTHR33841:SF5">
    <property type="entry name" value="DNA METHYLASE (MODIFICATION METHYLASE) (METHYLTRANSFERASE)-RELATED"/>
    <property type="match status" value="1"/>
</dbReference>
<keyword evidence="4" id="KW-0808">Transferase</keyword>
<evidence type="ECO:0000256" key="6">
    <source>
        <dbReference type="ARBA" id="ARBA00047942"/>
    </source>
</evidence>
<evidence type="ECO:0000256" key="5">
    <source>
        <dbReference type="ARBA" id="ARBA00022691"/>
    </source>
</evidence>
<evidence type="ECO:0000313" key="8">
    <source>
        <dbReference type="EMBL" id="EGJ72303.1"/>
    </source>
</evidence>